<feature type="transmembrane region" description="Helical" evidence="8">
    <location>
        <begin position="127"/>
        <end position="148"/>
    </location>
</feature>
<gene>
    <name evidence="10" type="ORF">ACM44_02405</name>
</gene>
<dbReference type="EMBL" id="LFNG01000003">
    <property type="protein sequence ID" value="KMQ72316.1"/>
    <property type="molecule type" value="Genomic_DNA"/>
</dbReference>
<evidence type="ECO:0000256" key="8">
    <source>
        <dbReference type="SAM" id="Phobius"/>
    </source>
</evidence>
<feature type="transmembrane region" description="Helical" evidence="8">
    <location>
        <begin position="20"/>
        <end position="38"/>
    </location>
</feature>
<evidence type="ECO:0000313" key="10">
    <source>
        <dbReference type="EMBL" id="KMQ72316.1"/>
    </source>
</evidence>
<organism evidence="10 11">
    <name type="scientific">Chryseobacterium koreense CCUG 49689</name>
    <dbReference type="NCBI Taxonomy" id="1304281"/>
    <lineage>
        <taxon>Bacteria</taxon>
        <taxon>Pseudomonadati</taxon>
        <taxon>Bacteroidota</taxon>
        <taxon>Flavobacteriia</taxon>
        <taxon>Flavobacteriales</taxon>
        <taxon>Weeksellaceae</taxon>
        <taxon>Chryseobacterium group</taxon>
        <taxon>Chryseobacterium</taxon>
    </lineage>
</organism>
<dbReference type="OrthoDB" id="9793589at2"/>
<evidence type="ECO:0000256" key="6">
    <source>
        <dbReference type="ARBA" id="ARBA00023065"/>
    </source>
</evidence>
<feature type="transmembrane region" description="Helical" evidence="8">
    <location>
        <begin position="160"/>
        <end position="184"/>
    </location>
</feature>
<proteinExistence type="predicted"/>
<feature type="transmembrane region" description="Helical" evidence="8">
    <location>
        <begin position="307"/>
        <end position="328"/>
    </location>
</feature>
<keyword evidence="4 8" id="KW-0812">Transmembrane</keyword>
<accession>A0A0J7J2Q4</accession>
<dbReference type="AlphaFoldDB" id="A0A0J7J2Q4"/>
<keyword evidence="11" id="KW-1185">Reference proteome</keyword>
<dbReference type="Pfam" id="PF00999">
    <property type="entry name" value="Na_H_Exchanger"/>
    <property type="match status" value="1"/>
</dbReference>
<feature type="transmembrane region" description="Helical" evidence="8">
    <location>
        <begin position="340"/>
        <end position="361"/>
    </location>
</feature>
<feature type="transmembrane region" description="Helical" evidence="8">
    <location>
        <begin position="100"/>
        <end position="121"/>
    </location>
</feature>
<feature type="transmembrane region" description="Helical" evidence="8">
    <location>
        <begin position="45"/>
        <end position="63"/>
    </location>
</feature>
<evidence type="ECO:0000256" key="1">
    <source>
        <dbReference type="ARBA" id="ARBA00004141"/>
    </source>
</evidence>
<feature type="transmembrane region" description="Helical" evidence="8">
    <location>
        <begin position="69"/>
        <end position="88"/>
    </location>
</feature>
<dbReference type="InterPro" id="IPR006153">
    <property type="entry name" value="Cation/H_exchanger_TM"/>
</dbReference>
<keyword evidence="6" id="KW-0406">Ion transport</keyword>
<dbReference type="GO" id="GO:0016020">
    <property type="term" value="C:membrane"/>
    <property type="evidence" value="ECO:0007669"/>
    <property type="project" value="UniProtKB-SubCell"/>
</dbReference>
<comment type="caution">
    <text evidence="10">The sequence shown here is derived from an EMBL/GenBank/DDBJ whole genome shotgun (WGS) entry which is preliminary data.</text>
</comment>
<keyword evidence="5 8" id="KW-1133">Transmembrane helix</keyword>
<evidence type="ECO:0000259" key="9">
    <source>
        <dbReference type="Pfam" id="PF00999"/>
    </source>
</evidence>
<dbReference type="Proteomes" id="UP000035900">
    <property type="component" value="Unassembled WGS sequence"/>
</dbReference>
<feature type="transmembrane region" description="Helical" evidence="8">
    <location>
        <begin position="196"/>
        <end position="219"/>
    </location>
</feature>
<dbReference type="STRING" id="1304281.ACM44_02405"/>
<reference evidence="10 11" key="1">
    <citation type="journal article" date="2004" name="Int. J. Syst. Evol. Microbiol.">
        <title>Kaistella koreensis gen. nov., sp. nov., a novel member of the Chryseobacterium-Bergeyella-Riemerella branch.</title>
        <authorList>
            <person name="Kim M.K."/>
            <person name="Im W.T."/>
            <person name="Shin Y.K."/>
            <person name="Lim J.H."/>
            <person name="Kim S.H."/>
            <person name="Lee B.C."/>
            <person name="Park M.Y."/>
            <person name="Lee K.Y."/>
            <person name="Lee S.T."/>
        </authorList>
    </citation>
    <scope>NUCLEOTIDE SEQUENCE [LARGE SCALE GENOMIC DNA]</scope>
    <source>
        <strain evidence="10 11">CCUG 49689</strain>
    </source>
</reference>
<comment type="subcellular location">
    <subcellularLocation>
        <location evidence="1">Membrane</location>
        <topology evidence="1">Multi-pass membrane protein</topology>
    </subcellularLocation>
</comment>
<evidence type="ECO:0000313" key="11">
    <source>
        <dbReference type="Proteomes" id="UP000035900"/>
    </source>
</evidence>
<evidence type="ECO:0000256" key="2">
    <source>
        <dbReference type="ARBA" id="ARBA00022448"/>
    </source>
</evidence>
<sequence length="711" mass="78915">MLSILSLNFSTLTLPLEDPVLKFLVVLIIILFAPILLNKIKVPHLLGLIIAGAIVGPNGFNVLARDASIVVTGTTGLLYIMFLAGLEIDLNEFKKNKWKSITFGLYTFSIPFILGIMGAHFLFNFSWLTAIVFASIFSSHTLISYPIVSKLGIQKTLPVNITVGGTMITDILALLVLAICVGVTQGEVNAAFWTKISVSMIIFSAVVLFGFPIIGRWFFKKISDSISQYIFVLVMIYLAALLAELGGVEPIIGAFFAGLALNRLIPHTSALMNRVEFVGNAIFIPFFLISVGMIIDFSVFLKDMKTVEIALLMTVIGIASKYFAAVATQKTFKLTKEQGGIIFGLSASHAAATLAIVMVGYNIILGETDSGEPIRLLDESVLNGSILLILVSCTVSSFVTQKNAHQLVKAENENTITETDPDDENILLAVNHLATVEPMADLALMIKSKNNRGNLYVLNIISEEKNESSKKNAEKLLHSAQSIGASADTEIKPLIRYDADIIKGMNNEIKVNSISDLVIGVDTEKGFSPTFVYNLYNGYLNNQSANVLVYHSAQPVSTIQKYVVIFPAKVHLESGFFHSLLKVWNLARNSGSKIEFYGSEDTIKVIENIRKKVNIDSSVIIFNNWSEIRKIFEKMKDDDGFILFMATREMQSYLPEMQHVPNYLNQHFRNWNYLLIFPNQTRESEYKKQTRAIGNMDDFMEIGNIVSRIFK</sequence>
<keyword evidence="3" id="KW-0050">Antiport</keyword>
<dbReference type="RefSeq" id="WP_048498512.1">
    <property type="nucleotide sequence ID" value="NZ_LFNG01000003.1"/>
</dbReference>
<keyword evidence="2" id="KW-0813">Transport</keyword>
<dbReference type="GO" id="GO:0015297">
    <property type="term" value="F:antiporter activity"/>
    <property type="evidence" value="ECO:0007669"/>
    <property type="project" value="UniProtKB-KW"/>
</dbReference>
<dbReference type="Gene3D" id="1.20.1530.20">
    <property type="match status" value="1"/>
</dbReference>
<dbReference type="PATRIC" id="fig|1304281.5.peg.521"/>
<dbReference type="PANTHER" id="PTHR43562:SF4">
    <property type="entry name" value="NA(+)_H(+) ANTIPORTER NHAS5"/>
    <property type="match status" value="1"/>
</dbReference>
<name>A0A0J7J2Q4_9FLAO</name>
<feature type="domain" description="Cation/H+ exchanger transmembrane" evidence="9">
    <location>
        <begin position="28"/>
        <end position="399"/>
    </location>
</feature>
<protein>
    <submittedName>
        <fullName evidence="10">Sodium:proton antiporter</fullName>
    </submittedName>
</protein>
<evidence type="ECO:0000256" key="3">
    <source>
        <dbReference type="ARBA" id="ARBA00022449"/>
    </source>
</evidence>
<feature type="transmembrane region" description="Helical" evidence="8">
    <location>
        <begin position="248"/>
        <end position="265"/>
    </location>
</feature>
<dbReference type="InterPro" id="IPR038770">
    <property type="entry name" value="Na+/solute_symporter_sf"/>
</dbReference>
<evidence type="ECO:0000256" key="7">
    <source>
        <dbReference type="ARBA" id="ARBA00023136"/>
    </source>
</evidence>
<keyword evidence="7 8" id="KW-0472">Membrane</keyword>
<dbReference type="GO" id="GO:1902600">
    <property type="term" value="P:proton transmembrane transport"/>
    <property type="evidence" value="ECO:0007669"/>
    <property type="project" value="InterPro"/>
</dbReference>
<feature type="transmembrane region" description="Helical" evidence="8">
    <location>
        <begin position="277"/>
        <end position="301"/>
    </location>
</feature>
<feature type="transmembrane region" description="Helical" evidence="8">
    <location>
        <begin position="226"/>
        <end position="242"/>
    </location>
</feature>
<evidence type="ECO:0000256" key="4">
    <source>
        <dbReference type="ARBA" id="ARBA00022692"/>
    </source>
</evidence>
<dbReference type="PANTHER" id="PTHR43562">
    <property type="entry name" value="NAPA-TYPE SODIUM/HYDROGEN ANTIPORTER"/>
    <property type="match status" value="1"/>
</dbReference>
<evidence type="ECO:0000256" key="5">
    <source>
        <dbReference type="ARBA" id="ARBA00022989"/>
    </source>
</evidence>